<keyword evidence="3" id="KW-0378">Hydrolase</keyword>
<keyword evidence="4" id="KW-0482">Metalloprotease</keyword>
<accession>A0A4R5U3V5</accession>
<reference evidence="6 7" key="1">
    <citation type="submission" date="2019-03" db="EMBL/GenBank/DDBJ databases">
        <title>Luteimonas zhaokaii sp.nov., isolated from the rectal contents of Plateau pika in Yushu, Qinghai Province, China.</title>
        <authorList>
            <person name="Zhang G."/>
        </authorList>
    </citation>
    <scope>NUCLEOTIDE SEQUENCE [LARGE SCALE GENOMIC DNA]</scope>
    <source>
        <strain evidence="6 7">B9</strain>
    </source>
</reference>
<evidence type="ECO:0000256" key="3">
    <source>
        <dbReference type="ARBA" id="ARBA00022801"/>
    </source>
</evidence>
<name>A0A4R5U3V5_9GAMM</name>
<comment type="caution">
    <text evidence="6">The sequence shown here is derived from an EMBL/GenBank/DDBJ whole genome shotgun (WGS) entry which is preliminary data.</text>
</comment>
<evidence type="ECO:0000313" key="6">
    <source>
        <dbReference type="EMBL" id="TDK28391.1"/>
    </source>
</evidence>
<gene>
    <name evidence="6" type="ORF">E2F46_00390</name>
</gene>
<evidence type="ECO:0000256" key="5">
    <source>
        <dbReference type="SAM" id="MobiDB-lite"/>
    </source>
</evidence>
<evidence type="ECO:0000256" key="1">
    <source>
        <dbReference type="ARBA" id="ARBA00001947"/>
    </source>
</evidence>
<proteinExistence type="predicted"/>
<dbReference type="EMBL" id="SMTF01000001">
    <property type="protein sequence ID" value="TDK28391.1"/>
    <property type="molecule type" value="Genomic_DNA"/>
</dbReference>
<protein>
    <submittedName>
        <fullName evidence="6">DUF1704 domain-containing protein</fullName>
    </submittedName>
</protein>
<sequence>MGVCAMGRPGLHHLARVQEDLHGRMDRPGRHRRTRCAATRPATRRRRGATGVPEAPVNPTMTQAPPARLQPVPPIAAKVDTALAVMDAELDWLLALNPLGTDALWQEFDASRRRHVSPLRYADPVVDLTALRRRLLDLPVDEIESPLLAGVLAEKQRELDRTIELVRLRGTDGFIGASIDLFGGVEAGLLALARQILADVGSGDPLPADTGVDAVVAAVEEEVDWYRTQAPDFELEVVVNADVGSLMMVSHGKLYLDLHLRLPDARLQPLVQHEVGTHVVTYYNGSRQPLRQMAVGLAHYDPLQEGLGVLAEYLAGYLPGERLRILAARVVAADMAIHRNGIPEIFACLHDEHGFSTDDAFDVAVRAQRGGGLTKDAVYLRGLRDLLDDLRNGGDFESLFAGKFALSHRVVIEQLLEAGWATPPALLPRYTRAPGFPAALERCRRLGVAGLYHAHPEPLPVQDSAP</sequence>
<evidence type="ECO:0000256" key="4">
    <source>
        <dbReference type="ARBA" id="ARBA00023049"/>
    </source>
</evidence>
<organism evidence="6 7">
    <name type="scientific">Luteimonas aestuarii</name>
    <dbReference type="NCBI Taxonomy" id="453837"/>
    <lineage>
        <taxon>Bacteria</taxon>
        <taxon>Pseudomonadati</taxon>
        <taxon>Pseudomonadota</taxon>
        <taxon>Gammaproteobacteria</taxon>
        <taxon>Lysobacterales</taxon>
        <taxon>Lysobacteraceae</taxon>
        <taxon>Luteimonas</taxon>
    </lineage>
</organism>
<dbReference type="Pfam" id="PF08014">
    <property type="entry name" value="MATCAP"/>
    <property type="match status" value="1"/>
</dbReference>
<dbReference type="InterPro" id="IPR012548">
    <property type="entry name" value="MATCAP"/>
</dbReference>
<dbReference type="GO" id="GO:0080164">
    <property type="term" value="P:regulation of nitric oxide metabolic process"/>
    <property type="evidence" value="ECO:0007669"/>
    <property type="project" value="TreeGrafter"/>
</dbReference>
<dbReference type="SMART" id="SM01154">
    <property type="entry name" value="DUF1704"/>
    <property type="match status" value="1"/>
</dbReference>
<evidence type="ECO:0000256" key="2">
    <source>
        <dbReference type="ARBA" id="ARBA00022670"/>
    </source>
</evidence>
<feature type="region of interest" description="Disordered" evidence="5">
    <location>
        <begin position="25"/>
        <end position="69"/>
    </location>
</feature>
<dbReference type="AlphaFoldDB" id="A0A4R5U3V5"/>
<comment type="cofactor">
    <cofactor evidence="1">
        <name>Zn(2+)</name>
        <dbReference type="ChEBI" id="CHEBI:29105"/>
    </cofactor>
</comment>
<dbReference type="Proteomes" id="UP000294796">
    <property type="component" value="Unassembled WGS sequence"/>
</dbReference>
<dbReference type="GO" id="GO:0006508">
    <property type="term" value="P:proteolysis"/>
    <property type="evidence" value="ECO:0007669"/>
    <property type="project" value="UniProtKB-KW"/>
</dbReference>
<dbReference type="OrthoDB" id="9785840at2"/>
<dbReference type="PANTHER" id="PTHR31817:SF0">
    <property type="entry name" value="CHROMOSOME UNDETERMINED SCAFFOLD_67, WHOLE GENOME SHOTGUN SEQUENCE"/>
    <property type="match status" value="1"/>
</dbReference>
<dbReference type="GO" id="GO:0008237">
    <property type="term" value="F:metallopeptidase activity"/>
    <property type="evidence" value="ECO:0007669"/>
    <property type="project" value="UniProtKB-KW"/>
</dbReference>
<keyword evidence="7" id="KW-1185">Reference proteome</keyword>
<keyword evidence="2" id="KW-0645">Protease</keyword>
<dbReference type="PANTHER" id="PTHR31817">
    <property type="match status" value="1"/>
</dbReference>
<evidence type="ECO:0000313" key="7">
    <source>
        <dbReference type="Proteomes" id="UP000294796"/>
    </source>
</evidence>